<dbReference type="Proteomes" id="UP001054945">
    <property type="component" value="Unassembled WGS sequence"/>
</dbReference>
<sequence length="213" mass="22685">MVKDSCNSGIKLRSIVRASAEHELEKVSGKTKNTCDEKEKIQTSIGGMTARPVLPKSRDPEISQCIDTRLAEPALNQSSLIALLIALLTLSLSPSASNGRVVALPVHSTDYNITNLFLFDEASAHYGSGSAGDSRFEPSVTAPQPLALLNTTEDITSTSDDDDAKLVTLENRNATIETSSSTGDTDDGIEDTKDIVDDATTTVAKEDEAEKSI</sequence>
<comment type="caution">
    <text evidence="2">The sequence shown here is derived from an EMBL/GenBank/DDBJ whole genome shotgun (WGS) entry which is preliminary data.</text>
</comment>
<feature type="compositionally biased region" description="Basic and acidic residues" evidence="1">
    <location>
        <begin position="204"/>
        <end position="213"/>
    </location>
</feature>
<accession>A0AAV4YEE0</accession>
<keyword evidence="3" id="KW-1185">Reference proteome</keyword>
<feature type="compositionally biased region" description="Polar residues" evidence="1">
    <location>
        <begin position="170"/>
        <end position="183"/>
    </location>
</feature>
<evidence type="ECO:0000313" key="3">
    <source>
        <dbReference type="Proteomes" id="UP001054945"/>
    </source>
</evidence>
<evidence type="ECO:0000256" key="1">
    <source>
        <dbReference type="SAM" id="MobiDB-lite"/>
    </source>
</evidence>
<name>A0AAV4YEE0_CAEEX</name>
<feature type="region of interest" description="Disordered" evidence="1">
    <location>
        <begin position="169"/>
        <end position="213"/>
    </location>
</feature>
<dbReference type="AlphaFoldDB" id="A0AAV4YEE0"/>
<evidence type="ECO:0000313" key="2">
    <source>
        <dbReference type="EMBL" id="GIZ04730.1"/>
    </source>
</evidence>
<gene>
    <name evidence="2" type="ORF">CEXT_489811</name>
</gene>
<reference evidence="2 3" key="1">
    <citation type="submission" date="2021-06" db="EMBL/GenBank/DDBJ databases">
        <title>Caerostris extrusa draft genome.</title>
        <authorList>
            <person name="Kono N."/>
            <person name="Arakawa K."/>
        </authorList>
    </citation>
    <scope>NUCLEOTIDE SEQUENCE [LARGE SCALE GENOMIC DNA]</scope>
</reference>
<dbReference type="EMBL" id="BPLR01019129">
    <property type="protein sequence ID" value="GIZ04730.1"/>
    <property type="molecule type" value="Genomic_DNA"/>
</dbReference>
<protein>
    <submittedName>
        <fullName evidence="2">Uncharacterized protein</fullName>
    </submittedName>
</protein>
<proteinExistence type="predicted"/>
<organism evidence="2 3">
    <name type="scientific">Caerostris extrusa</name>
    <name type="common">Bark spider</name>
    <name type="synonym">Caerostris bankana</name>
    <dbReference type="NCBI Taxonomy" id="172846"/>
    <lineage>
        <taxon>Eukaryota</taxon>
        <taxon>Metazoa</taxon>
        <taxon>Ecdysozoa</taxon>
        <taxon>Arthropoda</taxon>
        <taxon>Chelicerata</taxon>
        <taxon>Arachnida</taxon>
        <taxon>Araneae</taxon>
        <taxon>Araneomorphae</taxon>
        <taxon>Entelegynae</taxon>
        <taxon>Araneoidea</taxon>
        <taxon>Araneidae</taxon>
        <taxon>Caerostris</taxon>
    </lineage>
</organism>